<sequence length="147" mass="16742">MQLKHLPIPKQHSPFKISPFTLNKVKTDNLSDIAKESTVDTSEKSSFNDKEDTFNFTNADIEPEKPELIEIFKNSNAMKEWIPDIFNEKYHFFPISKCDTQEVAVTDSVETFKASARNKYLENPAEKNSFHDAILIEPDSTAASSPE</sequence>
<evidence type="ECO:0000313" key="2">
    <source>
        <dbReference type="Proteomes" id="UP000887116"/>
    </source>
</evidence>
<name>A0A8X6LBS8_TRICU</name>
<gene>
    <name evidence="1" type="ORF">TNCT_133771</name>
</gene>
<proteinExistence type="predicted"/>
<dbReference type="OrthoDB" id="10455588at2759"/>
<dbReference type="Proteomes" id="UP000887116">
    <property type="component" value="Unassembled WGS sequence"/>
</dbReference>
<dbReference type="EMBL" id="BMAO01005411">
    <property type="protein sequence ID" value="GFR01284.1"/>
    <property type="molecule type" value="Genomic_DNA"/>
</dbReference>
<keyword evidence="2" id="KW-1185">Reference proteome</keyword>
<organism evidence="1 2">
    <name type="scientific">Trichonephila clavata</name>
    <name type="common">Joro spider</name>
    <name type="synonym">Nephila clavata</name>
    <dbReference type="NCBI Taxonomy" id="2740835"/>
    <lineage>
        <taxon>Eukaryota</taxon>
        <taxon>Metazoa</taxon>
        <taxon>Ecdysozoa</taxon>
        <taxon>Arthropoda</taxon>
        <taxon>Chelicerata</taxon>
        <taxon>Arachnida</taxon>
        <taxon>Araneae</taxon>
        <taxon>Araneomorphae</taxon>
        <taxon>Entelegynae</taxon>
        <taxon>Araneoidea</taxon>
        <taxon>Nephilidae</taxon>
        <taxon>Trichonephila</taxon>
    </lineage>
</organism>
<evidence type="ECO:0000313" key="1">
    <source>
        <dbReference type="EMBL" id="GFR01284.1"/>
    </source>
</evidence>
<dbReference type="AlphaFoldDB" id="A0A8X6LBS8"/>
<protein>
    <submittedName>
        <fullName evidence="1">Uncharacterized protein</fullName>
    </submittedName>
</protein>
<accession>A0A8X6LBS8</accession>
<reference evidence="1" key="1">
    <citation type="submission" date="2020-07" db="EMBL/GenBank/DDBJ databases">
        <title>Multicomponent nature underlies the extraordinary mechanical properties of spider dragline silk.</title>
        <authorList>
            <person name="Kono N."/>
            <person name="Nakamura H."/>
            <person name="Mori M."/>
            <person name="Yoshida Y."/>
            <person name="Ohtoshi R."/>
            <person name="Malay A.D."/>
            <person name="Moran D.A.P."/>
            <person name="Tomita M."/>
            <person name="Numata K."/>
            <person name="Arakawa K."/>
        </authorList>
    </citation>
    <scope>NUCLEOTIDE SEQUENCE</scope>
</reference>
<comment type="caution">
    <text evidence="1">The sequence shown here is derived from an EMBL/GenBank/DDBJ whole genome shotgun (WGS) entry which is preliminary data.</text>
</comment>